<evidence type="ECO:0000256" key="2">
    <source>
        <dbReference type="ARBA" id="ARBA00022472"/>
    </source>
</evidence>
<evidence type="ECO:0000313" key="5">
    <source>
        <dbReference type="EMBL" id="WVZ79284.1"/>
    </source>
</evidence>
<keyword evidence="2" id="KW-0804">Transcription</keyword>
<dbReference type="Pfam" id="PF02536">
    <property type="entry name" value="mTERF"/>
    <property type="match status" value="2"/>
</dbReference>
<accession>A0AAQ3TVF3</accession>
<organism evidence="5 6">
    <name type="scientific">Paspalum notatum var. saurae</name>
    <dbReference type="NCBI Taxonomy" id="547442"/>
    <lineage>
        <taxon>Eukaryota</taxon>
        <taxon>Viridiplantae</taxon>
        <taxon>Streptophyta</taxon>
        <taxon>Embryophyta</taxon>
        <taxon>Tracheophyta</taxon>
        <taxon>Spermatophyta</taxon>
        <taxon>Magnoliopsida</taxon>
        <taxon>Liliopsida</taxon>
        <taxon>Poales</taxon>
        <taxon>Poaceae</taxon>
        <taxon>PACMAD clade</taxon>
        <taxon>Panicoideae</taxon>
        <taxon>Andropogonodae</taxon>
        <taxon>Paspaleae</taxon>
        <taxon>Paspalinae</taxon>
        <taxon>Paspalum</taxon>
    </lineage>
</organism>
<evidence type="ECO:0000256" key="1">
    <source>
        <dbReference type="ARBA" id="ARBA00007692"/>
    </source>
</evidence>
<evidence type="ECO:0000256" key="4">
    <source>
        <dbReference type="SAM" id="MobiDB-lite"/>
    </source>
</evidence>
<sequence>MFASVCRRRLLRILQIPSAAGANPSRPNPRTPLLSHGYGYSSAALAGGPVPEPCAATTSYLISCGLSPAAAAAHKLRIRSTARADAVRALFRSYGFTDADIAEIIRRASVILNLGPDVLRPKLDLFVSLGVDPRRLAAVPSVFMRSLDKHLAPCIQFFRDVIGSDEDVCAAISRAPRALRLGNLEKSMRPVVDTLRRLGLTDKSISKLLVMEMGVLTLSPDRVSQIFEDLKALGLGVMDTGFLYGIRAFCRLSRENCLRKLALYRSFGVSEDELHKAFKMQPAILNFSSETIEKKLQYFLDELKLELSDVMEKPVLMTYSLEKCIIPRCAVLSVLMREGKIDPNINLRAALIGSAEMFSKRFVLRYAHDVPDVLKSFEGKIAFEGFRDRDALHRTRPVPHSHRTRQVGMFASVCRRRLLRLLQIPSAAIANPSRPNPRIPLLSHGHGYSSAAIAGGPVPEPCAATTSYLISCGLSPAAAAAHKLRIRSAARADAVRALFRSYGFTDADIAEIIRRASVILNLGPDILRPKLDLFASLGVDPRRLAATPSLFTRSLDKHLVPCIQFFRGVIGTDEDVCTAISRAPRALRLGNLEKHMRPVVDTLRRHGLTDKFISKLLVMEMGVLTLSPDRVSQIFMDLRALGLGVMDTGFLCGIRTFCRLSRETCLRKLALYRSFGVSEDELRKAFKTQPAILHGSSETIEKKLRFFMDELKLEPSDVIGKPVLMTYSLEKCIIPRCAVLSVLMREGKIDPNINLRAALIGSAETFSKRFVLSVALRSPHKTLHCSTAPARSAEKNRLLPVPRSHPAFGMFASVCRRRLLRRLQIPSAAGANPSQPNPRTPLLSSHGYSSAAIEGGPVSAPCATTASYLISCGLSPAAAAAAARKARIRSTARADAVRALFRSYGFTDADITEMVRQRSLILHLDPDRILRPKLDFLPNSSPATICLSLSVSCAGPTCKGCLQPPASCSFLLSLSLGSNVGIKFT</sequence>
<keyword evidence="2" id="KW-0805">Transcription regulation</keyword>
<comment type="similarity">
    <text evidence="1">Belongs to the mTERF family.</text>
</comment>
<gene>
    <name evidence="5" type="ORF">U9M48_026884</name>
</gene>
<dbReference type="PANTHER" id="PTHR13068">
    <property type="entry name" value="CGI-12 PROTEIN-RELATED"/>
    <property type="match status" value="1"/>
</dbReference>
<keyword evidence="2" id="KW-0806">Transcription termination</keyword>
<name>A0AAQ3TVF3_PASNO</name>
<dbReference type="InterPro" id="IPR003690">
    <property type="entry name" value="MTERF"/>
</dbReference>
<feature type="region of interest" description="Disordered" evidence="4">
    <location>
        <begin position="827"/>
        <end position="848"/>
    </location>
</feature>
<dbReference type="AlphaFoldDB" id="A0AAQ3TVF3"/>
<evidence type="ECO:0000313" key="6">
    <source>
        <dbReference type="Proteomes" id="UP001341281"/>
    </source>
</evidence>
<dbReference type="Gene3D" id="1.25.70.10">
    <property type="entry name" value="Transcription termination factor 3, mitochondrial"/>
    <property type="match status" value="2"/>
</dbReference>
<dbReference type="GO" id="GO:0003676">
    <property type="term" value="F:nucleic acid binding"/>
    <property type="evidence" value="ECO:0007669"/>
    <property type="project" value="InterPro"/>
</dbReference>
<dbReference type="GO" id="GO:0006353">
    <property type="term" value="P:DNA-templated transcription termination"/>
    <property type="evidence" value="ECO:0007669"/>
    <property type="project" value="UniProtKB-KW"/>
</dbReference>
<reference evidence="5 6" key="1">
    <citation type="submission" date="2024-02" db="EMBL/GenBank/DDBJ databases">
        <title>High-quality chromosome-scale genome assembly of Pensacola bahiagrass (Paspalum notatum Flugge var. saurae).</title>
        <authorList>
            <person name="Vega J.M."/>
            <person name="Podio M."/>
            <person name="Orjuela J."/>
            <person name="Siena L.A."/>
            <person name="Pessino S.C."/>
            <person name="Combes M.C."/>
            <person name="Mariac C."/>
            <person name="Albertini E."/>
            <person name="Pupilli F."/>
            <person name="Ortiz J.P.A."/>
            <person name="Leblanc O."/>
        </authorList>
    </citation>
    <scope>NUCLEOTIDE SEQUENCE [LARGE SCALE GENOMIC DNA]</scope>
    <source>
        <strain evidence="5">R1</strain>
        <tissue evidence="5">Leaf</tissue>
    </source>
</reference>
<keyword evidence="3" id="KW-0809">Transit peptide</keyword>
<dbReference type="SMART" id="SM00733">
    <property type="entry name" value="Mterf"/>
    <property type="match status" value="11"/>
</dbReference>
<evidence type="ECO:0000256" key="3">
    <source>
        <dbReference type="ARBA" id="ARBA00022946"/>
    </source>
</evidence>
<dbReference type="PANTHER" id="PTHR13068:SF181">
    <property type="entry name" value="MTERF TRANSCRIPTION FACTOR"/>
    <property type="match status" value="1"/>
</dbReference>
<keyword evidence="6" id="KW-1185">Reference proteome</keyword>
<proteinExistence type="inferred from homology"/>
<dbReference type="EMBL" id="CP144750">
    <property type="protein sequence ID" value="WVZ79284.1"/>
    <property type="molecule type" value="Genomic_DNA"/>
</dbReference>
<dbReference type="InterPro" id="IPR038538">
    <property type="entry name" value="MTERF_sf"/>
</dbReference>
<dbReference type="FunFam" id="1.25.70.10:FF:000001">
    <property type="entry name" value="Mitochondrial transcription termination factor-like"/>
    <property type="match status" value="2"/>
</dbReference>
<dbReference type="Proteomes" id="UP001341281">
    <property type="component" value="Chromosome 06"/>
</dbReference>
<protein>
    <submittedName>
        <fullName evidence="5">Uncharacterized protein</fullName>
    </submittedName>
</protein>